<dbReference type="InterPro" id="IPR029483">
    <property type="entry name" value="GH97_C"/>
</dbReference>
<evidence type="ECO:0000259" key="1">
    <source>
        <dbReference type="Pfam" id="PF10566"/>
    </source>
</evidence>
<dbReference type="InterPro" id="IPR052720">
    <property type="entry name" value="Glycosyl_hydrolase_97"/>
</dbReference>
<dbReference type="Pfam" id="PF14509">
    <property type="entry name" value="GH97_C"/>
    <property type="match status" value="1"/>
</dbReference>
<dbReference type="EMBL" id="JAMXLR010000096">
    <property type="protein sequence ID" value="MCO6048168.1"/>
    <property type="molecule type" value="Genomic_DNA"/>
</dbReference>
<dbReference type="InterPro" id="IPR017853">
    <property type="entry name" value="GH"/>
</dbReference>
<accession>A0A9X2FGT1</accession>
<feature type="domain" description="Glycosyl-hydrolase 97 C-terminal oligomerisation" evidence="3">
    <location>
        <begin position="548"/>
        <end position="643"/>
    </location>
</feature>
<dbReference type="InterPro" id="IPR029486">
    <property type="entry name" value="GH97_N"/>
</dbReference>
<dbReference type="InterPro" id="IPR019563">
    <property type="entry name" value="GH97_catalytic"/>
</dbReference>
<feature type="domain" description="Glycosyl-hydrolase 97 catalytic" evidence="1">
    <location>
        <begin position="303"/>
        <end position="454"/>
    </location>
</feature>
<organism evidence="4 5">
    <name type="scientific">Aeoliella straminimaris</name>
    <dbReference type="NCBI Taxonomy" id="2954799"/>
    <lineage>
        <taxon>Bacteria</taxon>
        <taxon>Pseudomonadati</taxon>
        <taxon>Planctomycetota</taxon>
        <taxon>Planctomycetia</taxon>
        <taxon>Pirellulales</taxon>
        <taxon>Lacipirellulaceae</taxon>
        <taxon>Aeoliella</taxon>
    </lineage>
</organism>
<dbReference type="InterPro" id="IPR013785">
    <property type="entry name" value="Aldolase_TIM"/>
</dbReference>
<dbReference type="Pfam" id="PF10566">
    <property type="entry name" value="Glyco_hydro_97"/>
    <property type="match status" value="1"/>
</dbReference>
<reference evidence="4" key="1">
    <citation type="submission" date="2022-06" db="EMBL/GenBank/DDBJ databases">
        <title>Aeoliella straminimaris, a novel planctomycete from sediments.</title>
        <authorList>
            <person name="Vitorino I.R."/>
            <person name="Lage O.M."/>
        </authorList>
    </citation>
    <scope>NUCLEOTIDE SEQUENCE</scope>
    <source>
        <strain evidence="4">ICT_H6.2</strain>
    </source>
</reference>
<dbReference type="Proteomes" id="UP001155241">
    <property type="component" value="Unassembled WGS sequence"/>
</dbReference>
<keyword evidence="5" id="KW-1185">Reference proteome</keyword>
<protein>
    <submittedName>
        <fullName evidence="4">Glycoside hydrolase family 97 protein</fullName>
    </submittedName>
</protein>
<dbReference type="PANTHER" id="PTHR35803">
    <property type="entry name" value="GLUCAN 1,4-ALPHA-GLUCOSIDASE SUSB-RELATED"/>
    <property type="match status" value="1"/>
</dbReference>
<sequence length="669" mass="75346">MLAFLPPSSCCLTCSLARWFTVYTALAVVIYGSPAFGHTLQSPDGRIKVRVGLQDDSSPSRLAYSVFYNEEELIRNSQLALVRSDGVTVGAHLERVSIGDVEAHDSTWRPAYGERSIVRDCFNSRPFRYQDTKAKCSFVVDFRCYDSGVAFRITLNASESSQVIEIAKENTQFCFPADHTAWCTSQPQGTYTARKLSTIDKLVERPLTIKVDHDRYLAIAEAGLVDYPALRLDRSKEDSCTLVISLHGGARRAGSLQTPWRVLMIADSAGGLLENNDLLLNLNEPCAISDTSWIRPGKVLREISLTTEGAKACIDFAVANNIQFVEFDAGWYGNEYSDASDATTITVDPKPSAGPLDLTWVIRYAEQRGIGVILYVNRRALERQLDEILPLYQEWGVAGIKFGFVNTGSQKWTTWLHEAVRKAAEHELMVDVHDDYRPTGYSRTYPNLMTQEGVKGDEATPTSRQAITTLFTRNLAGAADHTICYFERRVERNWTHGHQLAKAVCTYSPWQFLYWYDSPLSFEQDGVRSRSRIVETPELELFAKVPTVWDETKVLRGEIGQYAVIARRSGDDWFLGAMNNKQPRELEVPLNFLEKEQQYHARVYRDDSTIDTLTNIRIEGQLVEADESFDIRLESHGGQAVWLTPTSRLAQDVQVQPDSLSSSHSQLQD</sequence>
<evidence type="ECO:0000313" key="4">
    <source>
        <dbReference type="EMBL" id="MCO6048168.1"/>
    </source>
</evidence>
<name>A0A9X2FGT1_9BACT</name>
<dbReference type="AlphaFoldDB" id="A0A9X2FGT1"/>
<dbReference type="Pfam" id="PF14508">
    <property type="entry name" value="GH97_N"/>
    <property type="match status" value="1"/>
</dbReference>
<dbReference type="PANTHER" id="PTHR35803:SF3">
    <property type="entry name" value="ALPHA-GLUCOSIDASE"/>
    <property type="match status" value="1"/>
</dbReference>
<dbReference type="RefSeq" id="WP_252856282.1">
    <property type="nucleotide sequence ID" value="NZ_JAMXLR010000096.1"/>
</dbReference>
<feature type="domain" description="Glycosyl-hydrolase 97 N-terminal" evidence="2">
    <location>
        <begin position="40"/>
        <end position="285"/>
    </location>
</feature>
<comment type="caution">
    <text evidence="4">The sequence shown here is derived from an EMBL/GenBank/DDBJ whole genome shotgun (WGS) entry which is preliminary data.</text>
</comment>
<dbReference type="GO" id="GO:0016787">
    <property type="term" value="F:hydrolase activity"/>
    <property type="evidence" value="ECO:0007669"/>
    <property type="project" value="UniProtKB-KW"/>
</dbReference>
<dbReference type="GO" id="GO:0030246">
    <property type="term" value="F:carbohydrate binding"/>
    <property type="evidence" value="ECO:0007669"/>
    <property type="project" value="InterPro"/>
</dbReference>
<evidence type="ECO:0000259" key="2">
    <source>
        <dbReference type="Pfam" id="PF14508"/>
    </source>
</evidence>
<evidence type="ECO:0000259" key="3">
    <source>
        <dbReference type="Pfam" id="PF14509"/>
    </source>
</evidence>
<dbReference type="SUPFAM" id="SSF51445">
    <property type="entry name" value="(Trans)glycosidases"/>
    <property type="match status" value="1"/>
</dbReference>
<proteinExistence type="predicted"/>
<dbReference type="Gene3D" id="2.70.98.10">
    <property type="match status" value="1"/>
</dbReference>
<dbReference type="InterPro" id="IPR014718">
    <property type="entry name" value="GH-type_carb-bd"/>
</dbReference>
<gene>
    <name evidence="4" type="ORF">NG895_30095</name>
</gene>
<evidence type="ECO:0000313" key="5">
    <source>
        <dbReference type="Proteomes" id="UP001155241"/>
    </source>
</evidence>
<keyword evidence="4" id="KW-0378">Hydrolase</keyword>
<dbReference type="Gene3D" id="3.20.20.70">
    <property type="entry name" value="Aldolase class I"/>
    <property type="match status" value="1"/>
</dbReference>